<dbReference type="Gene3D" id="1.10.238.210">
    <property type="match status" value="1"/>
</dbReference>
<sequence length="558" mass="62529">MHLLTLFFREHAFSYKTFEDHLCDILSDGQGKVPLSKFMTGLRNTGLSKDDPRLLESMTKFRQAVEATSEELEGKEVFLDRATFKDCIKDNIVLIRRAFTADFVIPEFSKFCSVIDDIYWMCRTNTNGRVASYIPQLSRYSADIWGVALCTIDGQRHRIGDTKMPFSVQSCTKPINYALALNELGHDVVHEYVGYEPSGSSFNNIKLGHKRKPHNPMNNAGALVVSSLIKSGLKLSDRFDHVHNQYTKLTGGEYVGFNNAIFLSEREISDHKFALGYYLKDNKCFPDGLNLHEIMDFYFQLCSIELTLEAGSVIAATLANGGYCPITGEQVLDATSVRNTLAVMHSCGMYQYSGEFAFRVGLPAKSGASGVVLLVVPNVCGIATWSPPLDSCSNSVRGVQFCEELVQLFNFHHYDNLKHTLQKYDPRIRSADFQGSQVVKLLFGAYNGDISALRRMALTDQDMSIADYDGRTALHLAAAEGQLDCVKFLLEKCQVPPNPRDRWGHTPLDDAVQFQRQDVRQYLDGHLAQHPSVAYSAIPTDFPSDSFSEIVYKDITDD</sequence>
<dbReference type="InterPro" id="IPR002110">
    <property type="entry name" value="Ankyrin_rpt"/>
</dbReference>
<dbReference type="InterPro" id="IPR012338">
    <property type="entry name" value="Beta-lactam/transpept-like"/>
</dbReference>
<evidence type="ECO:0000313" key="12">
    <source>
        <dbReference type="EnsemblMetazoa" id="CapteP141838"/>
    </source>
</evidence>
<evidence type="ECO:0000256" key="1">
    <source>
        <dbReference type="ARBA" id="ARBA00011076"/>
    </source>
</evidence>
<keyword evidence="13" id="KW-1185">Reference proteome</keyword>
<dbReference type="SUPFAM" id="SSF48403">
    <property type="entry name" value="Ankyrin repeat"/>
    <property type="match status" value="1"/>
</dbReference>
<gene>
    <name evidence="11" type="ORF">CAPTEDRAFT_141838</name>
</gene>
<reference evidence="11 13" key="2">
    <citation type="journal article" date="2013" name="Nature">
        <title>Insights into bilaterian evolution from three spiralian genomes.</title>
        <authorList>
            <person name="Simakov O."/>
            <person name="Marletaz F."/>
            <person name="Cho S.J."/>
            <person name="Edsinger-Gonzales E."/>
            <person name="Havlak P."/>
            <person name="Hellsten U."/>
            <person name="Kuo D.H."/>
            <person name="Larsson T."/>
            <person name="Lv J."/>
            <person name="Arendt D."/>
            <person name="Savage R."/>
            <person name="Osoegawa K."/>
            <person name="de Jong P."/>
            <person name="Grimwood J."/>
            <person name="Chapman J.A."/>
            <person name="Shapiro H."/>
            <person name="Aerts A."/>
            <person name="Otillar R.P."/>
            <person name="Terry A.Y."/>
            <person name="Boore J.L."/>
            <person name="Grigoriev I.V."/>
            <person name="Lindberg D.R."/>
            <person name="Seaver E.C."/>
            <person name="Weisblat D.A."/>
            <person name="Putnam N.H."/>
            <person name="Rokhsar D.S."/>
        </authorList>
    </citation>
    <scope>NUCLEOTIDE SEQUENCE</scope>
    <source>
        <strain evidence="11 13">I ESC-2004</strain>
    </source>
</reference>
<evidence type="ECO:0000256" key="2">
    <source>
        <dbReference type="ARBA" id="ARBA00011881"/>
    </source>
</evidence>
<dbReference type="GO" id="GO:0004359">
    <property type="term" value="F:glutaminase activity"/>
    <property type="evidence" value="ECO:0007669"/>
    <property type="project" value="UniProtKB-EC"/>
</dbReference>
<evidence type="ECO:0000259" key="10">
    <source>
        <dbReference type="Pfam" id="PF17959"/>
    </source>
</evidence>
<feature type="repeat" description="ANK" evidence="9">
    <location>
        <begin position="469"/>
        <end position="492"/>
    </location>
</feature>
<dbReference type="GO" id="GO:0006543">
    <property type="term" value="P:L-glutamine catabolic process"/>
    <property type="evidence" value="ECO:0007669"/>
    <property type="project" value="TreeGrafter"/>
</dbReference>
<reference evidence="13" key="1">
    <citation type="submission" date="2012-12" db="EMBL/GenBank/DDBJ databases">
        <authorList>
            <person name="Hellsten U."/>
            <person name="Grimwood J."/>
            <person name="Chapman J.A."/>
            <person name="Shapiro H."/>
            <person name="Aerts A."/>
            <person name="Otillar R.P."/>
            <person name="Terry A.Y."/>
            <person name="Boore J.L."/>
            <person name="Simakov O."/>
            <person name="Marletaz F."/>
            <person name="Cho S.-J."/>
            <person name="Edsinger-Gonzales E."/>
            <person name="Havlak P."/>
            <person name="Kuo D.-H."/>
            <person name="Larsson T."/>
            <person name="Lv J."/>
            <person name="Arendt D."/>
            <person name="Savage R."/>
            <person name="Osoegawa K."/>
            <person name="de Jong P."/>
            <person name="Lindberg D.R."/>
            <person name="Seaver E.C."/>
            <person name="Weisblat D.A."/>
            <person name="Putnam N.H."/>
            <person name="Grigoriev I.V."/>
            <person name="Rokhsar D.S."/>
        </authorList>
    </citation>
    <scope>NUCLEOTIDE SEQUENCE</scope>
    <source>
        <strain evidence="13">I ESC-2004</strain>
    </source>
</reference>
<dbReference type="SMART" id="SM00248">
    <property type="entry name" value="ANK"/>
    <property type="match status" value="2"/>
</dbReference>
<evidence type="ECO:0000256" key="7">
    <source>
        <dbReference type="ARBA" id="ARBA00049534"/>
    </source>
</evidence>
<comment type="catalytic activity">
    <reaction evidence="7">
        <text>L-glutamine + H2O = L-glutamate + NH4(+)</text>
        <dbReference type="Rhea" id="RHEA:15889"/>
        <dbReference type="ChEBI" id="CHEBI:15377"/>
        <dbReference type="ChEBI" id="CHEBI:28938"/>
        <dbReference type="ChEBI" id="CHEBI:29985"/>
        <dbReference type="ChEBI" id="CHEBI:58359"/>
        <dbReference type="EC" id="3.5.1.2"/>
    </reaction>
</comment>
<evidence type="ECO:0000256" key="8">
    <source>
        <dbReference type="ARBA" id="ARBA00077251"/>
    </source>
</evidence>
<dbReference type="PROSITE" id="PS50088">
    <property type="entry name" value="ANK_REPEAT"/>
    <property type="match status" value="1"/>
</dbReference>
<dbReference type="Gene3D" id="3.40.710.10">
    <property type="entry name" value="DD-peptidase/beta-lactamase superfamily"/>
    <property type="match status" value="1"/>
</dbReference>
<evidence type="ECO:0000256" key="4">
    <source>
        <dbReference type="ARBA" id="ARBA00022737"/>
    </source>
</evidence>
<dbReference type="PANTHER" id="PTHR12544:SF29">
    <property type="entry name" value="GLUTAMINASE"/>
    <property type="match status" value="1"/>
</dbReference>
<dbReference type="Pfam" id="PF17959">
    <property type="entry name" value="EF-hand_14"/>
    <property type="match status" value="1"/>
</dbReference>
<dbReference type="Pfam" id="PF12796">
    <property type="entry name" value="Ank_2"/>
    <property type="match status" value="1"/>
</dbReference>
<dbReference type="NCBIfam" id="TIGR03814">
    <property type="entry name" value="Gln_ase"/>
    <property type="match status" value="1"/>
</dbReference>
<dbReference type="Proteomes" id="UP000014760">
    <property type="component" value="Unassembled WGS sequence"/>
</dbReference>
<name>R7UYZ4_CAPTE</name>
<evidence type="ECO:0000313" key="13">
    <source>
        <dbReference type="Proteomes" id="UP000014760"/>
    </source>
</evidence>
<dbReference type="Pfam" id="PF04960">
    <property type="entry name" value="Glutaminase"/>
    <property type="match status" value="1"/>
</dbReference>
<dbReference type="FunFam" id="3.40.710.10:FF:000008">
    <property type="entry name" value="Glutaminase, isoform E"/>
    <property type="match status" value="1"/>
</dbReference>
<dbReference type="HAMAP" id="MF_00313">
    <property type="entry name" value="Glutaminase"/>
    <property type="match status" value="1"/>
</dbReference>
<reference evidence="12" key="3">
    <citation type="submission" date="2015-06" db="UniProtKB">
        <authorList>
            <consortium name="EnsemblMetazoa"/>
        </authorList>
    </citation>
    <scope>IDENTIFICATION</scope>
</reference>
<proteinExistence type="inferred from homology"/>
<evidence type="ECO:0000256" key="9">
    <source>
        <dbReference type="PROSITE-ProRule" id="PRU00023"/>
    </source>
</evidence>
<comment type="similarity">
    <text evidence="1">Belongs to the glutaminase family.</text>
</comment>
<dbReference type="InterPro" id="IPR036770">
    <property type="entry name" value="Ankyrin_rpt-contain_sf"/>
</dbReference>
<evidence type="ECO:0000256" key="3">
    <source>
        <dbReference type="ARBA" id="ARBA00012918"/>
    </source>
</evidence>
<evidence type="ECO:0000313" key="11">
    <source>
        <dbReference type="EMBL" id="ELU11544.1"/>
    </source>
</evidence>
<dbReference type="InterPro" id="IPR041541">
    <property type="entry name" value="Glutaminase_EF-hand"/>
</dbReference>
<organism evidence="11">
    <name type="scientific">Capitella teleta</name>
    <name type="common">Polychaete worm</name>
    <dbReference type="NCBI Taxonomy" id="283909"/>
    <lineage>
        <taxon>Eukaryota</taxon>
        <taxon>Metazoa</taxon>
        <taxon>Spiralia</taxon>
        <taxon>Lophotrochozoa</taxon>
        <taxon>Annelida</taxon>
        <taxon>Polychaeta</taxon>
        <taxon>Sedentaria</taxon>
        <taxon>Scolecida</taxon>
        <taxon>Capitellidae</taxon>
        <taxon>Capitella</taxon>
    </lineage>
</organism>
<evidence type="ECO:0000256" key="6">
    <source>
        <dbReference type="ARBA" id="ARBA00023043"/>
    </source>
</evidence>
<keyword evidence="5" id="KW-0378">Hydrolase</keyword>
<dbReference type="FunFam" id="1.25.40.20:FF:000069">
    <property type="entry name" value="Glutaminase, isoform E"/>
    <property type="match status" value="1"/>
</dbReference>
<comment type="subunit">
    <text evidence="2">Homotetramer.</text>
</comment>
<accession>R7UYZ4</accession>
<feature type="domain" description="Glutaminase EF-hand" evidence="10">
    <location>
        <begin position="19"/>
        <end position="106"/>
    </location>
</feature>
<dbReference type="FunCoup" id="R7UYZ4">
    <property type="interactions" value="533"/>
</dbReference>
<dbReference type="PANTHER" id="PTHR12544">
    <property type="entry name" value="GLUTAMINASE"/>
    <property type="match status" value="1"/>
</dbReference>
<evidence type="ECO:0000256" key="5">
    <source>
        <dbReference type="ARBA" id="ARBA00022801"/>
    </source>
</evidence>
<dbReference type="EC" id="3.5.1.2" evidence="3"/>
<dbReference type="OMA" id="KENNCFP"/>
<protein>
    <recommendedName>
        <fullName evidence="3">glutaminase</fullName>
        <ecNumber evidence="3">3.5.1.2</ecNumber>
    </recommendedName>
    <alternativeName>
        <fullName evidence="8">L-glutamine amidohydrolase</fullName>
    </alternativeName>
</protein>
<dbReference type="EMBL" id="KB296645">
    <property type="protein sequence ID" value="ELU11544.1"/>
    <property type="molecule type" value="Genomic_DNA"/>
</dbReference>
<dbReference type="Gene3D" id="1.25.40.20">
    <property type="entry name" value="Ankyrin repeat-containing domain"/>
    <property type="match status" value="1"/>
</dbReference>
<keyword evidence="4" id="KW-0677">Repeat</keyword>
<dbReference type="GO" id="GO:0006537">
    <property type="term" value="P:glutamate biosynthetic process"/>
    <property type="evidence" value="ECO:0007669"/>
    <property type="project" value="TreeGrafter"/>
</dbReference>
<dbReference type="PROSITE" id="PS50297">
    <property type="entry name" value="ANK_REP_REGION"/>
    <property type="match status" value="1"/>
</dbReference>
<dbReference type="InterPro" id="IPR015868">
    <property type="entry name" value="Glutaminase"/>
</dbReference>
<dbReference type="HOGENOM" id="CLU_016439_1_0_1"/>
<keyword evidence="6 9" id="KW-0040">ANK repeat</keyword>
<dbReference type="OrthoDB" id="9995210at2759"/>
<dbReference type="STRING" id="283909.R7UYZ4"/>
<dbReference type="EMBL" id="AMQN01005717">
    <property type="status" value="NOT_ANNOTATED_CDS"/>
    <property type="molecule type" value="Genomic_DNA"/>
</dbReference>
<dbReference type="AlphaFoldDB" id="R7UYZ4"/>
<dbReference type="SUPFAM" id="SSF56601">
    <property type="entry name" value="beta-lactamase/transpeptidase-like"/>
    <property type="match status" value="1"/>
</dbReference>
<dbReference type="EnsemblMetazoa" id="CapteT141838">
    <property type="protein sequence ID" value="CapteP141838"/>
    <property type="gene ID" value="CapteG141838"/>
</dbReference>